<dbReference type="HOGENOM" id="CLU_2739991_0_0_1"/>
<reference evidence="2" key="1">
    <citation type="journal article" date="2012" name="PLoS Genet.">
        <title>The genomes of the fungal plant pathogens Cladosporium fulvum and Dothistroma septosporum reveal adaptation to different hosts and lifestyles but also signatures of common ancestry.</title>
        <authorList>
            <person name="de Wit P.J.G.M."/>
            <person name="van der Burgt A."/>
            <person name="Oekmen B."/>
            <person name="Stergiopoulos I."/>
            <person name="Abd-Elsalam K.A."/>
            <person name="Aerts A.L."/>
            <person name="Bahkali A.H."/>
            <person name="Beenen H.G."/>
            <person name="Chettri P."/>
            <person name="Cox M.P."/>
            <person name="Datema E."/>
            <person name="de Vries R.P."/>
            <person name="Dhillon B."/>
            <person name="Ganley A.R."/>
            <person name="Griffiths S.A."/>
            <person name="Guo Y."/>
            <person name="Hamelin R.C."/>
            <person name="Henrissat B."/>
            <person name="Kabir M.S."/>
            <person name="Jashni M.K."/>
            <person name="Kema G."/>
            <person name="Klaubauf S."/>
            <person name="Lapidus A."/>
            <person name="Levasseur A."/>
            <person name="Lindquist E."/>
            <person name="Mehrabi R."/>
            <person name="Ohm R.A."/>
            <person name="Owen T.J."/>
            <person name="Salamov A."/>
            <person name="Schwelm A."/>
            <person name="Schijlen E."/>
            <person name="Sun H."/>
            <person name="van den Burg H.A."/>
            <person name="van Ham R.C.H.J."/>
            <person name="Zhang S."/>
            <person name="Goodwin S.B."/>
            <person name="Grigoriev I.V."/>
            <person name="Collemare J."/>
            <person name="Bradshaw R.E."/>
        </authorList>
    </citation>
    <scope>NUCLEOTIDE SEQUENCE [LARGE SCALE GENOMIC DNA]</scope>
    <source>
        <strain evidence="2">NZE10 / CBS 128990</strain>
    </source>
</reference>
<evidence type="ECO:0000313" key="2">
    <source>
        <dbReference type="Proteomes" id="UP000016933"/>
    </source>
</evidence>
<proteinExistence type="predicted"/>
<dbReference type="Proteomes" id="UP000016933">
    <property type="component" value="Unassembled WGS sequence"/>
</dbReference>
<accession>M2XJF1</accession>
<keyword evidence="2" id="KW-1185">Reference proteome</keyword>
<dbReference type="OrthoDB" id="3650820at2759"/>
<gene>
    <name evidence="1" type="ORF">DOTSEDRAFT_75294</name>
</gene>
<organism evidence="1 2">
    <name type="scientific">Dothistroma septosporum (strain NZE10 / CBS 128990)</name>
    <name type="common">Red band needle blight fungus</name>
    <name type="synonym">Mycosphaerella pini</name>
    <dbReference type="NCBI Taxonomy" id="675120"/>
    <lineage>
        <taxon>Eukaryota</taxon>
        <taxon>Fungi</taxon>
        <taxon>Dikarya</taxon>
        <taxon>Ascomycota</taxon>
        <taxon>Pezizomycotina</taxon>
        <taxon>Dothideomycetes</taxon>
        <taxon>Dothideomycetidae</taxon>
        <taxon>Mycosphaerellales</taxon>
        <taxon>Mycosphaerellaceae</taxon>
        <taxon>Dothistroma</taxon>
    </lineage>
</organism>
<reference evidence="1 2" key="2">
    <citation type="journal article" date="2012" name="PLoS Pathog.">
        <title>Diverse lifestyles and strategies of plant pathogenesis encoded in the genomes of eighteen Dothideomycetes fungi.</title>
        <authorList>
            <person name="Ohm R.A."/>
            <person name="Feau N."/>
            <person name="Henrissat B."/>
            <person name="Schoch C.L."/>
            <person name="Horwitz B.A."/>
            <person name="Barry K.W."/>
            <person name="Condon B.J."/>
            <person name="Copeland A.C."/>
            <person name="Dhillon B."/>
            <person name="Glaser F."/>
            <person name="Hesse C.N."/>
            <person name="Kosti I."/>
            <person name="LaButti K."/>
            <person name="Lindquist E.A."/>
            <person name="Lucas S."/>
            <person name="Salamov A.A."/>
            <person name="Bradshaw R.E."/>
            <person name="Ciuffetti L."/>
            <person name="Hamelin R.C."/>
            <person name="Kema G.H.J."/>
            <person name="Lawrence C."/>
            <person name="Scott J.A."/>
            <person name="Spatafora J.W."/>
            <person name="Turgeon B.G."/>
            <person name="de Wit P.J.G.M."/>
            <person name="Zhong S."/>
            <person name="Goodwin S.B."/>
            <person name="Grigoriev I.V."/>
        </authorList>
    </citation>
    <scope>NUCLEOTIDE SEQUENCE [LARGE SCALE GENOMIC DNA]</scope>
    <source>
        <strain evidence="2">NZE10 / CBS 128990</strain>
    </source>
</reference>
<protein>
    <submittedName>
        <fullName evidence="1">Uncharacterized protein</fullName>
    </submittedName>
</protein>
<dbReference type="AlphaFoldDB" id="M2XJF1"/>
<name>M2XJF1_DOTSN</name>
<sequence>MQECRRKYEEEMRKLHRPMLDRLRELLAKKRDIESQLEQYHDLKDQTFEAAVQHYQTAATDRTRQIEVEDD</sequence>
<dbReference type="EMBL" id="KB446545">
    <property type="protein sequence ID" value="EME39587.1"/>
    <property type="molecule type" value="Genomic_DNA"/>
</dbReference>
<evidence type="ECO:0000313" key="1">
    <source>
        <dbReference type="EMBL" id="EME39587.1"/>
    </source>
</evidence>